<gene>
    <name evidence="1" type="ORF">EVAR_12846_1</name>
</gene>
<protein>
    <submittedName>
        <fullName evidence="1">Uncharacterized protein</fullName>
    </submittedName>
</protein>
<sequence length="109" mass="12411">MRVPVVYSLCPSIPFHQIFYFCIRGRQCTGVSSRVASAQGRRLDIYVYIRKENLKRKSLCRGVTRPQYDSVTPKCGVNKDMKKERVVDSIHPPRGPSGERLFSCKFVGG</sequence>
<name>A0A4C1UAU2_EUMVA</name>
<evidence type="ECO:0000313" key="1">
    <source>
        <dbReference type="EMBL" id="GBP23563.1"/>
    </source>
</evidence>
<proteinExistence type="predicted"/>
<dbReference type="AlphaFoldDB" id="A0A4C1UAU2"/>
<keyword evidence="2" id="KW-1185">Reference proteome</keyword>
<organism evidence="1 2">
    <name type="scientific">Eumeta variegata</name>
    <name type="common">Bagworm moth</name>
    <name type="synonym">Eumeta japonica</name>
    <dbReference type="NCBI Taxonomy" id="151549"/>
    <lineage>
        <taxon>Eukaryota</taxon>
        <taxon>Metazoa</taxon>
        <taxon>Ecdysozoa</taxon>
        <taxon>Arthropoda</taxon>
        <taxon>Hexapoda</taxon>
        <taxon>Insecta</taxon>
        <taxon>Pterygota</taxon>
        <taxon>Neoptera</taxon>
        <taxon>Endopterygota</taxon>
        <taxon>Lepidoptera</taxon>
        <taxon>Glossata</taxon>
        <taxon>Ditrysia</taxon>
        <taxon>Tineoidea</taxon>
        <taxon>Psychidae</taxon>
        <taxon>Oiketicinae</taxon>
        <taxon>Eumeta</taxon>
    </lineage>
</organism>
<dbReference type="EMBL" id="BGZK01000151">
    <property type="protein sequence ID" value="GBP23563.1"/>
    <property type="molecule type" value="Genomic_DNA"/>
</dbReference>
<accession>A0A4C1UAU2</accession>
<reference evidence="1 2" key="1">
    <citation type="journal article" date="2019" name="Commun. Biol.">
        <title>The bagworm genome reveals a unique fibroin gene that provides high tensile strength.</title>
        <authorList>
            <person name="Kono N."/>
            <person name="Nakamura H."/>
            <person name="Ohtoshi R."/>
            <person name="Tomita M."/>
            <person name="Numata K."/>
            <person name="Arakawa K."/>
        </authorList>
    </citation>
    <scope>NUCLEOTIDE SEQUENCE [LARGE SCALE GENOMIC DNA]</scope>
</reference>
<dbReference type="Proteomes" id="UP000299102">
    <property type="component" value="Unassembled WGS sequence"/>
</dbReference>
<comment type="caution">
    <text evidence="1">The sequence shown here is derived from an EMBL/GenBank/DDBJ whole genome shotgun (WGS) entry which is preliminary data.</text>
</comment>
<evidence type="ECO:0000313" key="2">
    <source>
        <dbReference type="Proteomes" id="UP000299102"/>
    </source>
</evidence>